<evidence type="ECO:0000313" key="2">
    <source>
        <dbReference type="EMBL" id="PRX65244.1"/>
    </source>
</evidence>
<name>A0A2T0N0A0_9ACTN</name>
<comment type="caution">
    <text evidence="2">The sequence shown here is derived from an EMBL/GenBank/DDBJ whole genome shotgun (WGS) entry which is preliminary data.</text>
</comment>
<keyword evidence="3" id="KW-1185">Reference proteome</keyword>
<protein>
    <submittedName>
        <fullName evidence="2">Uncharacterized protein</fullName>
    </submittedName>
</protein>
<dbReference type="RefSeq" id="WP_146178203.1">
    <property type="nucleotide sequence ID" value="NZ_PVNG01000007.1"/>
</dbReference>
<dbReference type="EMBL" id="PVNG01000007">
    <property type="protein sequence ID" value="PRX65244.1"/>
    <property type="molecule type" value="Genomic_DNA"/>
</dbReference>
<evidence type="ECO:0000256" key="1">
    <source>
        <dbReference type="SAM" id="MobiDB-lite"/>
    </source>
</evidence>
<proteinExistence type="predicted"/>
<organism evidence="2 3">
    <name type="scientific">Nonomuraea fuscirosea</name>
    <dbReference type="NCBI Taxonomy" id="1291556"/>
    <lineage>
        <taxon>Bacteria</taxon>
        <taxon>Bacillati</taxon>
        <taxon>Actinomycetota</taxon>
        <taxon>Actinomycetes</taxon>
        <taxon>Streptosporangiales</taxon>
        <taxon>Streptosporangiaceae</taxon>
        <taxon>Nonomuraea</taxon>
    </lineage>
</organism>
<dbReference type="OrthoDB" id="9798107at2"/>
<reference evidence="2 3" key="1">
    <citation type="submission" date="2018-03" db="EMBL/GenBank/DDBJ databases">
        <title>Genomic Encyclopedia of Type Strains, Phase III (KMG-III): the genomes of soil and plant-associated and newly described type strains.</title>
        <authorList>
            <person name="Whitman W."/>
        </authorList>
    </citation>
    <scope>NUCLEOTIDE SEQUENCE [LARGE SCALE GENOMIC DNA]</scope>
    <source>
        <strain evidence="2 3">CGMCC 4.7104</strain>
    </source>
</reference>
<feature type="compositionally biased region" description="Polar residues" evidence="1">
    <location>
        <begin position="122"/>
        <end position="134"/>
    </location>
</feature>
<dbReference type="Proteomes" id="UP000238312">
    <property type="component" value="Unassembled WGS sequence"/>
</dbReference>
<dbReference type="AlphaFoldDB" id="A0A2T0N0A0"/>
<gene>
    <name evidence="2" type="ORF">B0I32_1073</name>
</gene>
<sequence>MSEDPGYVLVRRDACGPFVQIRYGLDVLLSVRQDVWAGFLDDVCDGRYVPQRLPERRGWVRCTLDERWEVPSDARLEVTPVGWRPKVFEIPMKVWKRFEGAARSETFAGLGVEWTGAPETGGDQSSGSGQIEAT</sequence>
<feature type="region of interest" description="Disordered" evidence="1">
    <location>
        <begin position="113"/>
        <end position="134"/>
    </location>
</feature>
<accession>A0A2T0N0A0</accession>
<evidence type="ECO:0000313" key="3">
    <source>
        <dbReference type="Proteomes" id="UP000238312"/>
    </source>
</evidence>